<evidence type="ECO:0000313" key="1">
    <source>
        <dbReference type="EMBL" id="KAB1067107.1"/>
    </source>
</evidence>
<name>A0A6N6M9D5_9FLAO</name>
<accession>A0A6N6M9D5</accession>
<evidence type="ECO:0000313" key="2">
    <source>
        <dbReference type="Proteomes" id="UP000441333"/>
    </source>
</evidence>
<dbReference type="AlphaFoldDB" id="A0A6N6M9D5"/>
<proteinExistence type="predicted"/>
<sequence length="270" mass="29810">MKKLFVPILALFFIACDQEDVDDVKNSANPEASIEAVREYALVNQIFQDIGNNTGDAVLTSENSQTSKISGAKNEPNITIEPFDLTSFPKTITVDFGDGLLCKDGITRSGVVTIVSSNWYRVEGSVHTTTFDNYYHEDYKVEGTHVSENLGENADGFLEYGVTINEGKIATEAGAGIQYKENSTRTWISGFDTPLNIWDDEYLLDGKQSGESSKGVEYTLTIDESLHFVLLPRQVKSGILSLEVGFFKDIKLNYGEKTITVLGVTYPLVD</sequence>
<dbReference type="Proteomes" id="UP000441333">
    <property type="component" value="Unassembled WGS sequence"/>
</dbReference>
<organism evidence="1 2">
    <name type="scientific">Pseudotamlana haliotis</name>
    <dbReference type="NCBI Taxonomy" id="2614804"/>
    <lineage>
        <taxon>Bacteria</taxon>
        <taxon>Pseudomonadati</taxon>
        <taxon>Bacteroidota</taxon>
        <taxon>Flavobacteriia</taxon>
        <taxon>Flavobacteriales</taxon>
        <taxon>Flavobacteriaceae</taxon>
        <taxon>Pseudotamlana</taxon>
    </lineage>
</organism>
<evidence type="ECO:0008006" key="3">
    <source>
        <dbReference type="Google" id="ProtNLM"/>
    </source>
</evidence>
<keyword evidence="2" id="KW-1185">Reference proteome</keyword>
<protein>
    <recommendedName>
        <fullName evidence="3">Lipoprotein</fullName>
    </recommendedName>
</protein>
<dbReference type="RefSeq" id="WP_150940067.1">
    <property type="nucleotide sequence ID" value="NZ_WAAT01000050.1"/>
</dbReference>
<dbReference type="PROSITE" id="PS51257">
    <property type="entry name" value="PROKAR_LIPOPROTEIN"/>
    <property type="match status" value="1"/>
</dbReference>
<comment type="caution">
    <text evidence="1">The sequence shown here is derived from an EMBL/GenBank/DDBJ whole genome shotgun (WGS) entry which is preliminary data.</text>
</comment>
<gene>
    <name evidence="1" type="ORF">F6U93_11840</name>
</gene>
<dbReference type="EMBL" id="WAAT01000050">
    <property type="protein sequence ID" value="KAB1067107.1"/>
    <property type="molecule type" value="Genomic_DNA"/>
</dbReference>
<reference evidence="1 2" key="1">
    <citation type="submission" date="2019-09" db="EMBL/GenBank/DDBJ databases">
        <authorList>
            <person name="Cao W.R."/>
        </authorList>
    </citation>
    <scope>NUCLEOTIDE SEQUENCE [LARGE SCALE GENOMIC DNA]</scope>
    <source>
        <strain evidence="1 2">B1N29</strain>
    </source>
</reference>